<dbReference type="InterPro" id="IPR000983">
    <property type="entry name" value="Bac_GSPG_pilin"/>
</dbReference>
<dbReference type="Gene3D" id="3.30.700.10">
    <property type="entry name" value="Glycoprotein, Type 4 Pilin"/>
    <property type="match status" value="1"/>
</dbReference>
<sequence>MQHLLRSLRARRDRGDAGFTLIELLVVVVIIGVLVAIAVPTYLNYREGAADKAAQSDIRSGISAVEAFYTNSGTNTYPTNDAAAKAATPAGAGVKVSAGVTLLYTQVGSGYSFCAFAASGSNAFTYTSANGGAPTAKSTVSKTCP</sequence>
<comment type="subcellular location">
    <subcellularLocation>
        <location evidence="1">Membrane</location>
        <topology evidence="1">Single-pass membrane protein</topology>
    </subcellularLocation>
</comment>
<keyword evidence="3 6" id="KW-0812">Transmembrane</keyword>
<evidence type="ECO:0000256" key="5">
    <source>
        <dbReference type="ARBA" id="ARBA00023136"/>
    </source>
</evidence>
<keyword evidence="2" id="KW-0488">Methylation</keyword>
<keyword evidence="5 6" id="KW-0472">Membrane</keyword>
<dbReference type="PANTHER" id="PTHR30093">
    <property type="entry name" value="GENERAL SECRETION PATHWAY PROTEIN G"/>
    <property type="match status" value="1"/>
</dbReference>
<dbReference type="RefSeq" id="WP_189168136.1">
    <property type="nucleotide sequence ID" value="NZ_BMQB01000001.1"/>
</dbReference>
<dbReference type="EMBL" id="BMQB01000001">
    <property type="protein sequence ID" value="GGJ76139.1"/>
    <property type="molecule type" value="Genomic_DNA"/>
</dbReference>
<name>A0A8J3AZW0_9ACTN</name>
<dbReference type="NCBIfam" id="TIGR02532">
    <property type="entry name" value="IV_pilin_GFxxxE"/>
    <property type="match status" value="1"/>
</dbReference>
<evidence type="ECO:0000313" key="7">
    <source>
        <dbReference type="EMBL" id="GGJ76139.1"/>
    </source>
</evidence>
<evidence type="ECO:0000256" key="1">
    <source>
        <dbReference type="ARBA" id="ARBA00004167"/>
    </source>
</evidence>
<dbReference type="PROSITE" id="PS00409">
    <property type="entry name" value="PROKAR_NTER_METHYL"/>
    <property type="match status" value="1"/>
</dbReference>
<proteinExistence type="predicted"/>
<evidence type="ECO:0000256" key="3">
    <source>
        <dbReference type="ARBA" id="ARBA00022692"/>
    </source>
</evidence>
<dbReference type="SUPFAM" id="SSF54523">
    <property type="entry name" value="Pili subunits"/>
    <property type="match status" value="1"/>
</dbReference>
<keyword evidence="8" id="KW-1185">Reference proteome</keyword>
<dbReference type="GO" id="GO:0016020">
    <property type="term" value="C:membrane"/>
    <property type="evidence" value="ECO:0007669"/>
    <property type="project" value="UniProtKB-SubCell"/>
</dbReference>
<dbReference type="PANTHER" id="PTHR30093:SF44">
    <property type="entry name" value="TYPE II SECRETION SYSTEM CORE PROTEIN G"/>
    <property type="match status" value="1"/>
</dbReference>
<evidence type="ECO:0000256" key="4">
    <source>
        <dbReference type="ARBA" id="ARBA00022989"/>
    </source>
</evidence>
<dbReference type="AlphaFoldDB" id="A0A8J3AZW0"/>
<reference evidence="7" key="2">
    <citation type="submission" date="2020-09" db="EMBL/GenBank/DDBJ databases">
        <authorList>
            <person name="Sun Q."/>
            <person name="Ohkuma M."/>
        </authorList>
    </citation>
    <scope>NUCLEOTIDE SEQUENCE</scope>
    <source>
        <strain evidence="7">JCM 3090</strain>
    </source>
</reference>
<comment type="caution">
    <text evidence="7">The sequence shown here is derived from an EMBL/GenBank/DDBJ whole genome shotgun (WGS) entry which is preliminary data.</text>
</comment>
<evidence type="ECO:0000256" key="6">
    <source>
        <dbReference type="SAM" id="Phobius"/>
    </source>
</evidence>
<dbReference type="GO" id="GO:0015627">
    <property type="term" value="C:type II protein secretion system complex"/>
    <property type="evidence" value="ECO:0007669"/>
    <property type="project" value="InterPro"/>
</dbReference>
<accession>A0A8J3AZW0</accession>
<evidence type="ECO:0008006" key="9">
    <source>
        <dbReference type="Google" id="ProtNLM"/>
    </source>
</evidence>
<dbReference type="PRINTS" id="PR00813">
    <property type="entry name" value="BCTERIALGSPG"/>
</dbReference>
<organism evidence="7 8">
    <name type="scientific">Pilimelia anulata</name>
    <dbReference type="NCBI Taxonomy" id="53371"/>
    <lineage>
        <taxon>Bacteria</taxon>
        <taxon>Bacillati</taxon>
        <taxon>Actinomycetota</taxon>
        <taxon>Actinomycetes</taxon>
        <taxon>Micromonosporales</taxon>
        <taxon>Micromonosporaceae</taxon>
        <taxon>Pilimelia</taxon>
    </lineage>
</organism>
<evidence type="ECO:0000256" key="2">
    <source>
        <dbReference type="ARBA" id="ARBA00022481"/>
    </source>
</evidence>
<dbReference type="Pfam" id="PF07963">
    <property type="entry name" value="N_methyl"/>
    <property type="match status" value="1"/>
</dbReference>
<evidence type="ECO:0000313" key="8">
    <source>
        <dbReference type="Proteomes" id="UP000649739"/>
    </source>
</evidence>
<gene>
    <name evidence="7" type="ORF">GCM10010123_02660</name>
</gene>
<protein>
    <recommendedName>
        <fullName evidence="9">Prepilin-type N-terminal cleavage/methylation domain-containing protein</fullName>
    </recommendedName>
</protein>
<dbReference type="InterPro" id="IPR012902">
    <property type="entry name" value="N_methyl_site"/>
</dbReference>
<dbReference type="Proteomes" id="UP000649739">
    <property type="component" value="Unassembled WGS sequence"/>
</dbReference>
<dbReference type="GO" id="GO:0015628">
    <property type="term" value="P:protein secretion by the type II secretion system"/>
    <property type="evidence" value="ECO:0007669"/>
    <property type="project" value="InterPro"/>
</dbReference>
<keyword evidence="4 6" id="KW-1133">Transmembrane helix</keyword>
<feature type="transmembrane region" description="Helical" evidence="6">
    <location>
        <begin position="21"/>
        <end position="43"/>
    </location>
</feature>
<reference evidence="7" key="1">
    <citation type="journal article" date="2014" name="Int. J. Syst. Evol. Microbiol.">
        <title>Complete genome sequence of Corynebacterium casei LMG S-19264T (=DSM 44701T), isolated from a smear-ripened cheese.</title>
        <authorList>
            <consortium name="US DOE Joint Genome Institute (JGI-PGF)"/>
            <person name="Walter F."/>
            <person name="Albersmeier A."/>
            <person name="Kalinowski J."/>
            <person name="Ruckert C."/>
        </authorList>
    </citation>
    <scope>NUCLEOTIDE SEQUENCE</scope>
    <source>
        <strain evidence="7">JCM 3090</strain>
    </source>
</reference>
<dbReference type="InterPro" id="IPR045584">
    <property type="entry name" value="Pilin-like"/>
</dbReference>